<dbReference type="Proteomes" id="UP000032141">
    <property type="component" value="Chromosome C3"/>
</dbReference>
<name>A0A0D3B8Y5_BRAOL</name>
<reference evidence="1" key="2">
    <citation type="submission" date="2015-03" db="UniProtKB">
        <authorList>
            <consortium name="EnsemblPlants"/>
        </authorList>
    </citation>
    <scope>IDENTIFICATION</scope>
</reference>
<dbReference type="Pfam" id="PF14223">
    <property type="entry name" value="Retrotran_gag_2"/>
    <property type="match status" value="1"/>
</dbReference>
<protein>
    <recommendedName>
        <fullName evidence="3">Retrovirus-related Pol polyprotein from transposon TNT 1-94</fullName>
    </recommendedName>
</protein>
<dbReference type="OMA" id="LIDLQIW"/>
<organism evidence="1 2">
    <name type="scientific">Brassica oleracea var. oleracea</name>
    <dbReference type="NCBI Taxonomy" id="109376"/>
    <lineage>
        <taxon>Eukaryota</taxon>
        <taxon>Viridiplantae</taxon>
        <taxon>Streptophyta</taxon>
        <taxon>Embryophyta</taxon>
        <taxon>Tracheophyta</taxon>
        <taxon>Spermatophyta</taxon>
        <taxon>Magnoliopsida</taxon>
        <taxon>eudicotyledons</taxon>
        <taxon>Gunneridae</taxon>
        <taxon>Pentapetalae</taxon>
        <taxon>rosids</taxon>
        <taxon>malvids</taxon>
        <taxon>Brassicales</taxon>
        <taxon>Brassicaceae</taxon>
        <taxon>Brassiceae</taxon>
        <taxon>Brassica</taxon>
    </lineage>
</organism>
<sequence>MADIASSVSGLEVHRRDLDFNGWIFCCLGFLEAGRHSSSAEQSWEQKPEKKTDEEWKLQHRQVCGLIRQWVDDNVLHHIETETDARSLWKKLEQLYARKTGNNKMYMIKKLIELRYQEGTSMTDHLNAFQGLLNKLSDMGIKFDDEIHGLWLLGTLPDSWEVFRMSLCNSASEGVISMDSVKNNVLNEEARRQSNASRGEVQVEIPRGTRTGAGASLIDLQIWSAISVIRKGT</sequence>
<proteinExistence type="predicted"/>
<evidence type="ECO:0000313" key="2">
    <source>
        <dbReference type="Proteomes" id="UP000032141"/>
    </source>
</evidence>
<dbReference type="HOGENOM" id="CLU_1191317_0_0_1"/>
<dbReference type="EnsemblPlants" id="Bo3g053020.1">
    <property type="protein sequence ID" value="Bo3g053020.1"/>
    <property type="gene ID" value="Bo3g053020"/>
</dbReference>
<reference evidence="1 2" key="1">
    <citation type="journal article" date="2014" name="Genome Biol.">
        <title>Transcriptome and methylome profiling reveals relics of genome dominance in the mesopolyploid Brassica oleracea.</title>
        <authorList>
            <person name="Parkin I.A."/>
            <person name="Koh C."/>
            <person name="Tang H."/>
            <person name="Robinson S.J."/>
            <person name="Kagale S."/>
            <person name="Clarke W.E."/>
            <person name="Town C.D."/>
            <person name="Nixon J."/>
            <person name="Krishnakumar V."/>
            <person name="Bidwell S.L."/>
            <person name="Denoeud F."/>
            <person name="Belcram H."/>
            <person name="Links M.G."/>
            <person name="Just J."/>
            <person name="Clarke C."/>
            <person name="Bender T."/>
            <person name="Huebert T."/>
            <person name="Mason A.S."/>
            <person name="Pires J.C."/>
            <person name="Barker G."/>
            <person name="Moore J."/>
            <person name="Walley P.G."/>
            <person name="Manoli S."/>
            <person name="Batley J."/>
            <person name="Edwards D."/>
            <person name="Nelson M.N."/>
            <person name="Wang X."/>
            <person name="Paterson A.H."/>
            <person name="King G."/>
            <person name="Bancroft I."/>
            <person name="Chalhoub B."/>
            <person name="Sharpe A.G."/>
        </authorList>
    </citation>
    <scope>NUCLEOTIDE SEQUENCE</scope>
    <source>
        <strain evidence="1 2">cv. TO1000</strain>
    </source>
</reference>
<keyword evidence="2" id="KW-1185">Reference proteome</keyword>
<evidence type="ECO:0000313" key="1">
    <source>
        <dbReference type="EnsemblPlants" id="Bo3g053020.1"/>
    </source>
</evidence>
<accession>A0A0D3B8Y5</accession>
<evidence type="ECO:0008006" key="3">
    <source>
        <dbReference type="Google" id="ProtNLM"/>
    </source>
</evidence>
<dbReference type="STRING" id="109376.A0A0D3B8Y5"/>
<dbReference type="Gramene" id="Bo3g053020.1">
    <property type="protein sequence ID" value="Bo3g053020.1"/>
    <property type="gene ID" value="Bo3g053020"/>
</dbReference>
<dbReference type="eggNOG" id="KOG0017">
    <property type="taxonomic scope" value="Eukaryota"/>
</dbReference>
<dbReference type="AlphaFoldDB" id="A0A0D3B8Y5"/>